<dbReference type="Proteomes" id="UP001153620">
    <property type="component" value="Chromosome 2"/>
</dbReference>
<organism evidence="1 2">
    <name type="scientific">Chironomus riparius</name>
    <dbReference type="NCBI Taxonomy" id="315576"/>
    <lineage>
        <taxon>Eukaryota</taxon>
        <taxon>Metazoa</taxon>
        <taxon>Ecdysozoa</taxon>
        <taxon>Arthropoda</taxon>
        <taxon>Hexapoda</taxon>
        <taxon>Insecta</taxon>
        <taxon>Pterygota</taxon>
        <taxon>Neoptera</taxon>
        <taxon>Endopterygota</taxon>
        <taxon>Diptera</taxon>
        <taxon>Nematocera</taxon>
        <taxon>Chironomoidea</taxon>
        <taxon>Chironomidae</taxon>
        <taxon>Chironominae</taxon>
        <taxon>Chironomus</taxon>
    </lineage>
</organism>
<reference evidence="1" key="2">
    <citation type="submission" date="2022-10" db="EMBL/GenBank/DDBJ databases">
        <authorList>
            <consortium name="ENA_rothamsted_submissions"/>
            <consortium name="culmorum"/>
            <person name="King R."/>
        </authorList>
    </citation>
    <scope>NUCLEOTIDE SEQUENCE</scope>
</reference>
<evidence type="ECO:0000313" key="2">
    <source>
        <dbReference type="Proteomes" id="UP001153620"/>
    </source>
</evidence>
<dbReference type="EMBL" id="OU895878">
    <property type="protein sequence ID" value="CAG9803146.1"/>
    <property type="molecule type" value="Genomic_DNA"/>
</dbReference>
<keyword evidence="2" id="KW-1185">Reference proteome</keyword>
<name>A0A9N9WNZ4_9DIPT</name>
<protein>
    <submittedName>
        <fullName evidence="1">Uncharacterized protein</fullName>
    </submittedName>
</protein>
<reference evidence="1" key="1">
    <citation type="submission" date="2022-01" db="EMBL/GenBank/DDBJ databases">
        <authorList>
            <person name="King R."/>
        </authorList>
    </citation>
    <scope>NUCLEOTIDE SEQUENCE</scope>
</reference>
<gene>
    <name evidence="1" type="ORF">CHIRRI_LOCUS6047</name>
</gene>
<proteinExistence type="predicted"/>
<dbReference type="AlphaFoldDB" id="A0A9N9WNZ4"/>
<accession>A0A9N9WNZ4</accession>
<evidence type="ECO:0000313" key="1">
    <source>
        <dbReference type="EMBL" id="CAG9803146.1"/>
    </source>
</evidence>
<sequence>MTKKKNKMTTEADQQAYPIDQDKADNVKKLRQKTNKGIYCFDKEKSGGFYQGANGLKMMIMRLDFLQSTRNRIIKFRTDYKKVHPSLEKCYNQLIEKEIDLEKMIESYEAPDLMDENFSEDTVDPDCLF</sequence>